<accession>A0ABW5C206</accession>
<dbReference type="EMBL" id="JBHUIK010000007">
    <property type="protein sequence ID" value="MFD2216442.1"/>
    <property type="molecule type" value="Genomic_DNA"/>
</dbReference>
<dbReference type="InterPro" id="IPR011990">
    <property type="entry name" value="TPR-like_helical_dom_sf"/>
</dbReference>
<dbReference type="Proteomes" id="UP001597318">
    <property type="component" value="Unassembled WGS sequence"/>
</dbReference>
<gene>
    <name evidence="1" type="ORF">ACFSKK_22460</name>
</gene>
<comment type="caution">
    <text evidence="1">The sequence shown here is derived from an EMBL/GenBank/DDBJ whole genome shotgun (WGS) entry which is preliminary data.</text>
</comment>
<organism evidence="1 2">
    <name type="scientific">Metabacillus endolithicus</name>
    <dbReference type="NCBI Taxonomy" id="1535204"/>
    <lineage>
        <taxon>Bacteria</taxon>
        <taxon>Bacillati</taxon>
        <taxon>Bacillota</taxon>
        <taxon>Bacilli</taxon>
        <taxon>Bacillales</taxon>
        <taxon>Bacillaceae</taxon>
        <taxon>Metabacillus</taxon>
    </lineage>
</organism>
<keyword evidence="2" id="KW-1185">Reference proteome</keyword>
<dbReference type="Pfam" id="PF25058">
    <property type="entry name" value="ARM_TT21"/>
    <property type="match status" value="1"/>
</dbReference>
<proteinExistence type="predicted"/>
<sequence>MDNHEQSYLLYQKGLLEFEKNEFQNALNCFIKSNQLSEHSRTYARIYQCLLKLGKELEAKPYIKTAYTQNPKQDKVAIQYAESLIFEGKSELAIDILEKILRRNKTYNPARKLLEQIRYEIT</sequence>
<evidence type="ECO:0000313" key="1">
    <source>
        <dbReference type="EMBL" id="MFD2216442.1"/>
    </source>
</evidence>
<dbReference type="Gene3D" id="1.25.40.10">
    <property type="entry name" value="Tetratricopeptide repeat domain"/>
    <property type="match status" value="1"/>
</dbReference>
<protein>
    <submittedName>
        <fullName evidence="1">Tetratricopeptide repeat protein</fullName>
    </submittedName>
</protein>
<dbReference type="SUPFAM" id="SSF48452">
    <property type="entry name" value="TPR-like"/>
    <property type="match status" value="1"/>
</dbReference>
<reference evidence="2" key="1">
    <citation type="journal article" date="2019" name="Int. J. Syst. Evol. Microbiol.">
        <title>The Global Catalogue of Microorganisms (GCM) 10K type strain sequencing project: providing services to taxonomists for standard genome sequencing and annotation.</title>
        <authorList>
            <consortium name="The Broad Institute Genomics Platform"/>
            <consortium name="The Broad Institute Genome Sequencing Center for Infectious Disease"/>
            <person name="Wu L."/>
            <person name="Ma J."/>
        </authorList>
    </citation>
    <scope>NUCLEOTIDE SEQUENCE [LARGE SCALE GENOMIC DNA]</scope>
    <source>
        <strain evidence="2">CGMCC 1.15474</strain>
    </source>
</reference>
<name>A0ABW5C206_9BACI</name>
<dbReference type="RefSeq" id="WP_247347645.1">
    <property type="nucleotide sequence ID" value="NZ_CP095551.1"/>
</dbReference>
<evidence type="ECO:0000313" key="2">
    <source>
        <dbReference type="Proteomes" id="UP001597318"/>
    </source>
</evidence>